<dbReference type="GO" id="GO:0047493">
    <property type="term" value="F:ceramide cholinephosphotransferase activity"/>
    <property type="evidence" value="ECO:0007669"/>
    <property type="project" value="TreeGrafter"/>
</dbReference>
<dbReference type="PANTHER" id="PTHR21290:SF62">
    <property type="entry name" value="PHOSPHATIDYLINOSITOL:CERAMIDE INOSITOLPHOSPHOTRANSFERASE 1-RELATED"/>
    <property type="match status" value="1"/>
</dbReference>
<evidence type="ECO:0000256" key="4">
    <source>
        <dbReference type="ARBA" id="ARBA00022692"/>
    </source>
</evidence>
<keyword evidence="7" id="KW-0443">Lipid metabolism</keyword>
<feature type="transmembrane region" description="Helical" evidence="9">
    <location>
        <begin position="222"/>
        <end position="242"/>
    </location>
</feature>
<proteinExistence type="inferred from homology"/>
<feature type="transmembrane region" description="Helical" evidence="9">
    <location>
        <begin position="278"/>
        <end position="296"/>
    </location>
</feature>
<evidence type="ECO:0000256" key="8">
    <source>
        <dbReference type="ARBA" id="ARBA00023136"/>
    </source>
</evidence>
<dbReference type="PANTHER" id="PTHR21290">
    <property type="entry name" value="SPHINGOMYELIN SYNTHETASE"/>
    <property type="match status" value="1"/>
</dbReference>
<evidence type="ECO:0000256" key="2">
    <source>
        <dbReference type="ARBA" id="ARBA00005441"/>
    </source>
</evidence>
<organism evidence="11">
    <name type="scientific">Mucochytrium quahogii</name>
    <dbReference type="NCBI Taxonomy" id="96639"/>
    <lineage>
        <taxon>Eukaryota</taxon>
        <taxon>Sar</taxon>
        <taxon>Stramenopiles</taxon>
        <taxon>Bigyra</taxon>
        <taxon>Labyrinthulomycetes</taxon>
        <taxon>Thraustochytrida</taxon>
        <taxon>Thraustochytriidae</taxon>
        <taxon>Mucochytrium</taxon>
    </lineage>
</organism>
<dbReference type="GO" id="GO:0033188">
    <property type="term" value="F:sphingomyelin synthase activity"/>
    <property type="evidence" value="ECO:0007669"/>
    <property type="project" value="TreeGrafter"/>
</dbReference>
<dbReference type="GO" id="GO:0000139">
    <property type="term" value="C:Golgi membrane"/>
    <property type="evidence" value="ECO:0007669"/>
    <property type="project" value="TreeGrafter"/>
</dbReference>
<dbReference type="GO" id="GO:0046513">
    <property type="term" value="P:ceramide biosynthetic process"/>
    <property type="evidence" value="ECO:0007669"/>
    <property type="project" value="TreeGrafter"/>
</dbReference>
<dbReference type="GO" id="GO:0005789">
    <property type="term" value="C:endoplasmic reticulum membrane"/>
    <property type="evidence" value="ECO:0007669"/>
    <property type="project" value="TreeGrafter"/>
</dbReference>
<evidence type="ECO:0000256" key="6">
    <source>
        <dbReference type="ARBA" id="ARBA00022989"/>
    </source>
</evidence>
<dbReference type="EMBL" id="HBHK01001772">
    <property type="protein sequence ID" value="CAD9664628.1"/>
    <property type="molecule type" value="Transcribed_RNA"/>
</dbReference>
<evidence type="ECO:0000256" key="7">
    <source>
        <dbReference type="ARBA" id="ARBA00023098"/>
    </source>
</evidence>
<evidence type="ECO:0000256" key="3">
    <source>
        <dbReference type="ARBA" id="ARBA00022679"/>
    </source>
</evidence>
<keyword evidence="4 9" id="KW-0812">Transmembrane</keyword>
<reference evidence="11" key="1">
    <citation type="submission" date="2021-01" db="EMBL/GenBank/DDBJ databases">
        <authorList>
            <person name="Corre E."/>
            <person name="Pelletier E."/>
            <person name="Niang G."/>
            <person name="Scheremetjew M."/>
            <person name="Finn R."/>
            <person name="Kale V."/>
            <person name="Holt S."/>
            <person name="Cochrane G."/>
            <person name="Meng A."/>
            <person name="Brown T."/>
            <person name="Cohen L."/>
        </authorList>
    </citation>
    <scope>NUCLEOTIDE SEQUENCE</scope>
    <source>
        <strain evidence="11">NY070348D</strain>
    </source>
</reference>
<comment type="subcellular location">
    <subcellularLocation>
        <location evidence="1">Membrane</location>
        <topology evidence="1">Multi-pass membrane protein</topology>
    </subcellularLocation>
</comment>
<gene>
    <name evidence="11" type="ORF">QSP1433_LOCUS1088</name>
</gene>
<sequence length="327" mass="37019">MAEDECAYVVLEERTTVEESTHQARPSSSWGCDDGGTTVSEALALCSSFGWRLREEWNLLKRQWYLVLLSVFIIIYGTGFVLLNLAFYRYPVNDAQERLKVDLGHELIPELPLRFVDSGLVEAGMYTFFGVFGVFTICLFINNADAGKRNPKPHLVNILLRLANVYAIGHILRACTYLTTSPPGSADRCLTSFTPNLADYQPKSIAECFYIPGDIYHNCGDLMFSGHMLLMLIMLLGLHRYGKAVFWISSRANNIFVAIGFLICVCQSVIIIAARHHYTSDVVVAWYVTPLLWYYYNTAVHTRDLKPDLEYIAQTVLLSQNRTQALE</sequence>
<dbReference type="GO" id="GO:0005886">
    <property type="term" value="C:plasma membrane"/>
    <property type="evidence" value="ECO:0007669"/>
    <property type="project" value="TreeGrafter"/>
</dbReference>
<dbReference type="Pfam" id="PF14360">
    <property type="entry name" value="PAP2_C"/>
    <property type="match status" value="1"/>
</dbReference>
<evidence type="ECO:0000256" key="5">
    <source>
        <dbReference type="ARBA" id="ARBA00022919"/>
    </source>
</evidence>
<keyword evidence="8 9" id="KW-0472">Membrane</keyword>
<evidence type="ECO:0000259" key="10">
    <source>
        <dbReference type="Pfam" id="PF14360"/>
    </source>
</evidence>
<evidence type="ECO:0000313" key="11">
    <source>
        <dbReference type="EMBL" id="CAD9664628.1"/>
    </source>
</evidence>
<keyword evidence="3" id="KW-0808">Transferase</keyword>
<evidence type="ECO:0000256" key="1">
    <source>
        <dbReference type="ARBA" id="ARBA00004141"/>
    </source>
</evidence>
<feature type="transmembrane region" description="Helical" evidence="9">
    <location>
        <begin position="254"/>
        <end position="272"/>
    </location>
</feature>
<feature type="transmembrane region" description="Helical" evidence="9">
    <location>
        <begin position="64"/>
        <end position="88"/>
    </location>
</feature>
<name>A0A7S2RAR4_9STRA</name>
<protein>
    <recommendedName>
        <fullName evidence="10">Sphingomyelin synthase-like domain-containing protein</fullName>
    </recommendedName>
</protein>
<accession>A0A7S2RAR4</accession>
<dbReference type="InterPro" id="IPR025749">
    <property type="entry name" value="Sphingomyelin_synth-like_dom"/>
</dbReference>
<feature type="domain" description="Sphingomyelin synthase-like" evidence="10">
    <location>
        <begin position="218"/>
        <end position="297"/>
    </location>
</feature>
<keyword evidence="5" id="KW-0746">Sphingolipid metabolism</keyword>
<feature type="transmembrane region" description="Helical" evidence="9">
    <location>
        <begin position="123"/>
        <end position="142"/>
    </location>
</feature>
<comment type="similarity">
    <text evidence="2">Belongs to the sphingomyelin synthase family.</text>
</comment>
<evidence type="ECO:0000256" key="9">
    <source>
        <dbReference type="SAM" id="Phobius"/>
    </source>
</evidence>
<dbReference type="InterPro" id="IPR045221">
    <property type="entry name" value="Sphingomyelin_synth-like"/>
</dbReference>
<dbReference type="AlphaFoldDB" id="A0A7S2RAR4"/>
<keyword evidence="6 9" id="KW-1133">Transmembrane helix</keyword>
<feature type="transmembrane region" description="Helical" evidence="9">
    <location>
        <begin position="154"/>
        <end position="172"/>
    </location>
</feature>